<comment type="similarity">
    <text evidence="2 8">Belongs to the cytochrome P450 family.</text>
</comment>
<dbReference type="Gene3D" id="1.10.630.10">
    <property type="entry name" value="Cytochrome P450"/>
    <property type="match status" value="1"/>
</dbReference>
<dbReference type="InterPro" id="IPR017972">
    <property type="entry name" value="Cyt_P450_CS"/>
</dbReference>
<accession>A0ABR1W6R2</accession>
<keyword evidence="10" id="KW-1185">Reference proteome</keyword>
<evidence type="ECO:0000256" key="8">
    <source>
        <dbReference type="RuleBase" id="RU000461"/>
    </source>
</evidence>
<evidence type="ECO:0000256" key="7">
    <source>
        <dbReference type="ARBA" id="ARBA00023033"/>
    </source>
</evidence>
<evidence type="ECO:0000313" key="9">
    <source>
        <dbReference type="EMBL" id="KAK8079169.1"/>
    </source>
</evidence>
<evidence type="ECO:0008006" key="11">
    <source>
        <dbReference type="Google" id="ProtNLM"/>
    </source>
</evidence>
<name>A0ABR1W6R2_9PEZI</name>
<dbReference type="PANTHER" id="PTHR46206">
    <property type="entry name" value="CYTOCHROME P450"/>
    <property type="match status" value="1"/>
</dbReference>
<evidence type="ECO:0000256" key="3">
    <source>
        <dbReference type="ARBA" id="ARBA00022617"/>
    </source>
</evidence>
<dbReference type="SUPFAM" id="SSF48264">
    <property type="entry name" value="Cytochrome P450"/>
    <property type="match status" value="1"/>
</dbReference>
<evidence type="ECO:0000256" key="6">
    <source>
        <dbReference type="ARBA" id="ARBA00023004"/>
    </source>
</evidence>
<sequence length="529" mass="59789">MTTLLRPAVLGPVLAVISYVLYQILRSSRAKLPDLPIVGAKPGEWFPLQRARWRNASNMQDTAQQAYRQYRHQACIFPVAGDYDYELQWLLDQPDSSVSMHQRTKDILQTDHTVMEPELVNNPVHHALVKGVMTRETGNLVPELFDEIQHGVGELYGSVPGVTKEITVYTAVQQLVCQITNRVFVGLPLCRNKELLKNGIAYAMDVPITGNMLKFVWEPLRPLAALVLTLPNRIHTNRFVKLLRPEVERRIANYDARQADPETKAADEVPNDFLQWSLNQAKASGDPYLNRVYSLASRVLLLNFASIHTSSFAMTHVLFDLAATAPAHVEELRHEIKTVLAKHDGVWDKRMLQKMLKLDSTMRESQRLNSMVTFATSRLVVHPEGITTPSGVHIPPGAVVGGPSYPVFHDEAIYPDPYSFKPFRFAEKRQQEGGADEKRDSTTTTTTSYVQCARQAWATTSPEFVAFGHGRHACPGRFFASTELKLVLAYVLLHYDIEHLEQRPSNTWFSTSRLPPMKATLKMTRRPDI</sequence>
<dbReference type="InterPro" id="IPR001128">
    <property type="entry name" value="Cyt_P450"/>
</dbReference>
<dbReference type="InterPro" id="IPR036396">
    <property type="entry name" value="Cyt_P450_sf"/>
</dbReference>
<comment type="cofactor">
    <cofactor evidence="1">
        <name>heme</name>
        <dbReference type="ChEBI" id="CHEBI:30413"/>
    </cofactor>
</comment>
<dbReference type="PRINTS" id="PR00465">
    <property type="entry name" value="EP450IV"/>
</dbReference>
<dbReference type="Pfam" id="PF00067">
    <property type="entry name" value="p450"/>
    <property type="match status" value="1"/>
</dbReference>
<dbReference type="EMBL" id="JAQQWL010000003">
    <property type="protein sequence ID" value="KAK8079169.1"/>
    <property type="molecule type" value="Genomic_DNA"/>
</dbReference>
<protein>
    <recommendedName>
        <fullName evidence="11">Cytochrome P450</fullName>
    </recommendedName>
</protein>
<evidence type="ECO:0000256" key="1">
    <source>
        <dbReference type="ARBA" id="ARBA00001971"/>
    </source>
</evidence>
<dbReference type="GeneID" id="92087448"/>
<reference evidence="9 10" key="1">
    <citation type="submission" date="2023-01" db="EMBL/GenBank/DDBJ databases">
        <title>Analysis of 21 Apiospora genomes using comparative genomics revels a genus with tremendous synthesis potential of carbohydrate active enzymes and secondary metabolites.</title>
        <authorList>
            <person name="Sorensen T."/>
        </authorList>
    </citation>
    <scope>NUCLEOTIDE SEQUENCE [LARGE SCALE GENOMIC DNA]</scope>
    <source>
        <strain evidence="9 10">CBS 135458</strain>
    </source>
</reference>
<evidence type="ECO:0000313" key="10">
    <source>
        <dbReference type="Proteomes" id="UP001480595"/>
    </source>
</evidence>
<gene>
    <name evidence="9" type="ORF">PG994_002976</name>
</gene>
<evidence type="ECO:0000256" key="5">
    <source>
        <dbReference type="ARBA" id="ARBA00023002"/>
    </source>
</evidence>
<dbReference type="PANTHER" id="PTHR46206:SF1">
    <property type="entry name" value="P450, PUTATIVE (EUROFUNG)-RELATED"/>
    <property type="match status" value="1"/>
</dbReference>
<dbReference type="Proteomes" id="UP001480595">
    <property type="component" value="Unassembled WGS sequence"/>
</dbReference>
<keyword evidence="6 8" id="KW-0408">Iron</keyword>
<comment type="caution">
    <text evidence="9">The sequence shown here is derived from an EMBL/GenBank/DDBJ whole genome shotgun (WGS) entry which is preliminary data.</text>
</comment>
<keyword evidence="3 8" id="KW-0349">Heme</keyword>
<keyword evidence="5 8" id="KW-0560">Oxidoreductase</keyword>
<evidence type="ECO:0000256" key="4">
    <source>
        <dbReference type="ARBA" id="ARBA00022723"/>
    </source>
</evidence>
<dbReference type="InterPro" id="IPR002403">
    <property type="entry name" value="Cyt_P450_E_grp-IV"/>
</dbReference>
<evidence type="ECO:0000256" key="2">
    <source>
        <dbReference type="ARBA" id="ARBA00010617"/>
    </source>
</evidence>
<keyword evidence="7 8" id="KW-0503">Monooxygenase</keyword>
<keyword evidence="4 8" id="KW-0479">Metal-binding</keyword>
<dbReference type="PROSITE" id="PS00086">
    <property type="entry name" value="CYTOCHROME_P450"/>
    <property type="match status" value="1"/>
</dbReference>
<dbReference type="CDD" id="cd11041">
    <property type="entry name" value="CYP503A1-like"/>
    <property type="match status" value="1"/>
</dbReference>
<dbReference type="RefSeq" id="XP_066720240.1">
    <property type="nucleotide sequence ID" value="XM_066854385.1"/>
</dbReference>
<organism evidence="9 10">
    <name type="scientific">Apiospora phragmitis</name>
    <dbReference type="NCBI Taxonomy" id="2905665"/>
    <lineage>
        <taxon>Eukaryota</taxon>
        <taxon>Fungi</taxon>
        <taxon>Dikarya</taxon>
        <taxon>Ascomycota</taxon>
        <taxon>Pezizomycotina</taxon>
        <taxon>Sordariomycetes</taxon>
        <taxon>Xylariomycetidae</taxon>
        <taxon>Amphisphaeriales</taxon>
        <taxon>Apiosporaceae</taxon>
        <taxon>Apiospora</taxon>
    </lineage>
</organism>
<proteinExistence type="inferred from homology"/>